<dbReference type="Proteomes" id="UP001236369">
    <property type="component" value="Unassembled WGS sequence"/>
</dbReference>
<sequence length="124" mass="12892">MKKIATLAATALVMAGTLGAPQAQARGGGAIAAGVIGGLAAGALLGAAISDAHAAPAYGYSYGPAYGYDNPPPRRIRSYEYDAGPVYRTERVVRSYDVESYDGYRPAGYGGRHHCDRAYGYGGW</sequence>
<keyword evidence="4" id="KW-1185">Reference proteome</keyword>
<organism evidence="3 4">
    <name type="scientific">Methylobacterium persicinum</name>
    <dbReference type="NCBI Taxonomy" id="374426"/>
    <lineage>
        <taxon>Bacteria</taxon>
        <taxon>Pseudomonadati</taxon>
        <taxon>Pseudomonadota</taxon>
        <taxon>Alphaproteobacteria</taxon>
        <taxon>Hyphomicrobiales</taxon>
        <taxon>Methylobacteriaceae</taxon>
        <taxon>Methylobacterium</taxon>
    </lineage>
</organism>
<accession>A0ABU0HSJ5</accession>
<evidence type="ECO:0000256" key="1">
    <source>
        <dbReference type="SAM" id="Phobius"/>
    </source>
</evidence>
<feature type="transmembrane region" description="Helical" evidence="1">
    <location>
        <begin position="29"/>
        <end position="49"/>
    </location>
</feature>
<dbReference type="EMBL" id="JAUSVV010000012">
    <property type="protein sequence ID" value="MDQ0444464.1"/>
    <property type="molecule type" value="Genomic_DNA"/>
</dbReference>
<evidence type="ECO:0000313" key="4">
    <source>
        <dbReference type="Proteomes" id="UP001236369"/>
    </source>
</evidence>
<keyword evidence="1" id="KW-0472">Membrane</keyword>
<dbReference type="RefSeq" id="WP_238250471.1">
    <property type="nucleotide sequence ID" value="NZ_BPQX01000042.1"/>
</dbReference>
<evidence type="ECO:0000256" key="2">
    <source>
        <dbReference type="SAM" id="SignalP"/>
    </source>
</evidence>
<keyword evidence="2" id="KW-0732">Signal</keyword>
<comment type="caution">
    <text evidence="3">The sequence shown here is derived from an EMBL/GenBank/DDBJ whole genome shotgun (WGS) entry which is preliminary data.</text>
</comment>
<protein>
    <submittedName>
        <fullName evidence="3">Uncharacterized protein</fullName>
    </submittedName>
</protein>
<keyword evidence="1" id="KW-0812">Transmembrane</keyword>
<feature type="chain" id="PRO_5046077883" evidence="2">
    <location>
        <begin position="26"/>
        <end position="124"/>
    </location>
</feature>
<feature type="signal peptide" evidence="2">
    <location>
        <begin position="1"/>
        <end position="25"/>
    </location>
</feature>
<reference evidence="3 4" key="1">
    <citation type="submission" date="2023-07" db="EMBL/GenBank/DDBJ databases">
        <title>Genomic Encyclopedia of Type Strains, Phase IV (KMG-IV): sequencing the most valuable type-strain genomes for metagenomic binning, comparative biology and taxonomic classification.</title>
        <authorList>
            <person name="Goeker M."/>
        </authorList>
    </citation>
    <scope>NUCLEOTIDE SEQUENCE [LARGE SCALE GENOMIC DNA]</scope>
    <source>
        <strain evidence="3 4">DSM 19562</strain>
    </source>
</reference>
<evidence type="ECO:0000313" key="3">
    <source>
        <dbReference type="EMBL" id="MDQ0444464.1"/>
    </source>
</evidence>
<proteinExistence type="predicted"/>
<gene>
    <name evidence="3" type="ORF">QO016_003975</name>
</gene>
<keyword evidence="1" id="KW-1133">Transmembrane helix</keyword>
<name>A0ABU0HSJ5_9HYPH</name>